<protein>
    <submittedName>
        <fullName evidence="1">Uncharacterized protein</fullName>
    </submittedName>
</protein>
<accession>A0A383RDY2</accession>
<dbReference type="Proteomes" id="UP000304148">
    <property type="component" value="Chromosome"/>
</dbReference>
<evidence type="ECO:0000313" key="2">
    <source>
        <dbReference type="Proteomes" id="UP000304148"/>
    </source>
</evidence>
<name>A0A383RDY2_PAEAL</name>
<dbReference type="RefSeq" id="WP_021254612.1">
    <property type="nucleotide sequence ID" value="NZ_JAPDMW010000001.1"/>
</dbReference>
<organism evidence="1 2">
    <name type="scientific">Paenibacillus alvei</name>
    <name type="common">Bacillus alvei</name>
    <dbReference type="NCBI Taxonomy" id="44250"/>
    <lineage>
        <taxon>Bacteria</taxon>
        <taxon>Bacillati</taxon>
        <taxon>Bacillota</taxon>
        <taxon>Bacilli</taxon>
        <taxon>Bacillales</taxon>
        <taxon>Paenibacillaceae</taxon>
        <taxon>Paenibacillus</taxon>
    </lineage>
</organism>
<gene>
    <name evidence="1" type="ORF">PBLR_12931</name>
</gene>
<reference evidence="2" key="1">
    <citation type="submission" date="2018-08" db="EMBL/GenBank/DDBJ databases">
        <authorList>
            <person name="Chevrot R."/>
        </authorList>
    </citation>
    <scope>NUCLEOTIDE SEQUENCE [LARGE SCALE GENOMIC DNA]</scope>
</reference>
<dbReference type="AlphaFoldDB" id="A0A383RDY2"/>
<evidence type="ECO:0000313" key="1">
    <source>
        <dbReference type="EMBL" id="SYX84509.1"/>
    </source>
</evidence>
<sequence>MDQDKSGIFRKAMEIGIIKDPQWIERLDEPVPLWVLLEIINTLHDVLNPPHKPFD</sequence>
<proteinExistence type="predicted"/>
<dbReference type="EMBL" id="LS992241">
    <property type="protein sequence ID" value="SYX84509.1"/>
    <property type="molecule type" value="Genomic_DNA"/>
</dbReference>